<keyword evidence="2" id="KW-0728">SH3 domain</keyword>
<feature type="compositionally biased region" description="Pro residues" evidence="6">
    <location>
        <begin position="594"/>
        <end position="615"/>
    </location>
</feature>
<dbReference type="CDD" id="cd11823">
    <property type="entry name" value="SH3_Nostrin"/>
    <property type="match status" value="1"/>
</dbReference>
<dbReference type="GO" id="GO:0005886">
    <property type="term" value="C:plasma membrane"/>
    <property type="evidence" value="ECO:0007669"/>
    <property type="project" value="TreeGrafter"/>
</dbReference>
<dbReference type="InterPro" id="IPR027267">
    <property type="entry name" value="AH/BAR_dom_sf"/>
</dbReference>
<dbReference type="OrthoDB" id="28357at2759"/>
<feature type="compositionally biased region" description="Gly residues" evidence="6">
    <location>
        <begin position="26"/>
        <end position="38"/>
    </location>
</feature>
<evidence type="ECO:0000256" key="6">
    <source>
        <dbReference type="SAM" id="MobiDB-lite"/>
    </source>
</evidence>
<evidence type="ECO:0000256" key="5">
    <source>
        <dbReference type="ARBA" id="ARBA00023054"/>
    </source>
</evidence>
<evidence type="ECO:0000259" key="7">
    <source>
        <dbReference type="SMART" id="SM00055"/>
    </source>
</evidence>
<dbReference type="GO" id="GO:0016192">
    <property type="term" value="P:vesicle-mediated transport"/>
    <property type="evidence" value="ECO:0007669"/>
    <property type="project" value="UniProtKB-ARBA"/>
</dbReference>
<sequence>MRGTTLKVTYRNVHSASRYTWAVRRSGGGPGAGGGGNGRAWRLCNGSATPPAGNASSRREKPWTFSEAGSSSQADAGDELSPHAPHAAMERWQTTLEDMMHLRSPGNQTFKDNYWAQNGFDELRRYVKQGSDFSKELASILQERVEAENYYSKCLAKLGTKLSKACKESVGSCADAWKHVALEMEKRSEIHRNYSSALSEDLVKPMKNVIDGQLKLRKKIEGNVDKTTRSLAEWRSAEAKSKRQSHAAARDNEKLQDAALDTSRMARSSSAGHIPQAMLSAARAERTGGAGNDRDHAKLQLKRRKTEDAVKKAEVDYYNVCVQAERARLEWETSVMKGAGMLESLEEERLAQLKSSADCYLRLTAAVPPQLTEATNALAEPIANANANVDMRVVRCVRGTPTGASDQLLPDFYCEHTTLAMNKERRKQALLKILQLVKQDIERERKSKQGLEKLSLVMKQTPTFGSDDSQQNVADKLYHMKSMLMYLEAVRYKTAASLSALDTRPPAPHPLAAHIRVLRDKQGLQQSILKVPPWLQADYQNELNKNLQPNYTALSKSVNGEDRERRDSIMSRASSKLRIEHLSFRRHTEHKSAPPTPCTEPPAVTPPSLQPPPLESPLDWSERGIGDGLSNQQDSDFDEFSSQSDCSTETREEKQTAGAGGVSGAGTPLHGCLGKCRALYAYEARLDDELTLAPGDIINIYEKQDDVWWSGDLNGAFGIFPSSYVEEITSCI</sequence>
<dbReference type="SUPFAM" id="SSF50044">
    <property type="entry name" value="SH3-domain"/>
    <property type="match status" value="1"/>
</dbReference>
<dbReference type="FunFam" id="2.30.30.40:FF:000072">
    <property type="entry name" value="Unconventional Myosin IB"/>
    <property type="match status" value="1"/>
</dbReference>
<dbReference type="Pfam" id="PF00611">
    <property type="entry name" value="FCH"/>
    <property type="match status" value="1"/>
</dbReference>
<dbReference type="InterPro" id="IPR001452">
    <property type="entry name" value="SH3_domain"/>
</dbReference>
<evidence type="ECO:0000313" key="10">
    <source>
        <dbReference type="Proteomes" id="UP000838878"/>
    </source>
</evidence>
<name>A0A8J9Y821_9NEOP</name>
<evidence type="ECO:0000256" key="2">
    <source>
        <dbReference type="ARBA" id="ARBA00022443"/>
    </source>
</evidence>
<evidence type="ECO:0000256" key="3">
    <source>
        <dbReference type="ARBA" id="ARBA00022490"/>
    </source>
</evidence>
<feature type="region of interest" description="Disordered" evidence="6">
    <location>
        <begin position="261"/>
        <end position="303"/>
    </location>
</feature>
<protein>
    <recommendedName>
        <fullName evidence="11">Nostrin</fullName>
    </recommendedName>
</protein>
<dbReference type="EMBL" id="OV170231">
    <property type="protein sequence ID" value="CAH0716745.1"/>
    <property type="molecule type" value="Genomic_DNA"/>
</dbReference>
<dbReference type="InterPro" id="IPR036028">
    <property type="entry name" value="SH3-like_dom_sf"/>
</dbReference>
<proteinExistence type="predicted"/>
<feature type="region of interest" description="Disordered" evidence="6">
    <location>
        <begin position="580"/>
        <end position="663"/>
    </location>
</feature>
<dbReference type="PANTHER" id="PTHR23065:SF7">
    <property type="entry name" value="NOSTRIN, ISOFORM H"/>
    <property type="match status" value="1"/>
</dbReference>
<keyword evidence="5" id="KW-0175">Coiled coil</keyword>
<dbReference type="Pfam" id="PF00018">
    <property type="entry name" value="SH3_1"/>
    <property type="match status" value="1"/>
</dbReference>
<feature type="domain" description="FCH" evidence="7">
    <location>
        <begin position="108"/>
        <end position="198"/>
    </location>
</feature>
<evidence type="ECO:0000256" key="1">
    <source>
        <dbReference type="ARBA" id="ARBA00004496"/>
    </source>
</evidence>
<evidence type="ECO:0008006" key="11">
    <source>
        <dbReference type="Google" id="ProtNLM"/>
    </source>
</evidence>
<dbReference type="GO" id="GO:0005737">
    <property type="term" value="C:cytoplasm"/>
    <property type="evidence" value="ECO:0007669"/>
    <property type="project" value="TreeGrafter"/>
</dbReference>
<keyword evidence="4" id="KW-0597">Phosphoprotein</keyword>
<dbReference type="SMART" id="SM00326">
    <property type="entry name" value="SH3"/>
    <property type="match status" value="1"/>
</dbReference>
<dbReference type="InterPro" id="IPR057870">
    <property type="entry name" value="HR1_TOCA"/>
</dbReference>
<feature type="region of interest" description="Disordered" evidence="6">
    <location>
        <begin position="23"/>
        <end position="84"/>
    </location>
</feature>
<dbReference type="InterPro" id="IPR035656">
    <property type="entry name" value="Nostrin_SH3"/>
</dbReference>
<dbReference type="Pfam" id="PF25610">
    <property type="entry name" value="HR1_TOCA"/>
    <property type="match status" value="1"/>
</dbReference>
<dbReference type="PRINTS" id="PR00452">
    <property type="entry name" value="SH3DOMAIN"/>
</dbReference>
<dbReference type="Proteomes" id="UP000838878">
    <property type="component" value="Chromosome 11"/>
</dbReference>
<dbReference type="SMART" id="SM00055">
    <property type="entry name" value="FCH"/>
    <property type="match status" value="1"/>
</dbReference>
<comment type="subcellular location">
    <subcellularLocation>
        <location evidence="1">Cytoplasm</location>
    </subcellularLocation>
</comment>
<dbReference type="SUPFAM" id="SSF103657">
    <property type="entry name" value="BAR/IMD domain-like"/>
    <property type="match status" value="1"/>
</dbReference>
<dbReference type="Gene3D" id="1.20.1270.60">
    <property type="entry name" value="Arfaptin homology (AH) domain/BAR domain"/>
    <property type="match status" value="1"/>
</dbReference>
<dbReference type="GO" id="GO:0043226">
    <property type="term" value="C:organelle"/>
    <property type="evidence" value="ECO:0007669"/>
    <property type="project" value="UniProtKB-ARBA"/>
</dbReference>
<organism evidence="9 10">
    <name type="scientific">Brenthis ino</name>
    <name type="common">lesser marbled fritillary</name>
    <dbReference type="NCBI Taxonomy" id="405034"/>
    <lineage>
        <taxon>Eukaryota</taxon>
        <taxon>Metazoa</taxon>
        <taxon>Ecdysozoa</taxon>
        <taxon>Arthropoda</taxon>
        <taxon>Hexapoda</taxon>
        <taxon>Insecta</taxon>
        <taxon>Pterygota</taxon>
        <taxon>Neoptera</taxon>
        <taxon>Endopterygota</taxon>
        <taxon>Lepidoptera</taxon>
        <taxon>Glossata</taxon>
        <taxon>Ditrysia</taxon>
        <taxon>Papilionoidea</taxon>
        <taxon>Nymphalidae</taxon>
        <taxon>Heliconiinae</taxon>
        <taxon>Argynnini</taxon>
        <taxon>Brenthis</taxon>
    </lineage>
</organism>
<evidence type="ECO:0000313" key="9">
    <source>
        <dbReference type="EMBL" id="CAH0716745.1"/>
    </source>
</evidence>
<feature type="non-terminal residue" evidence="9">
    <location>
        <position position="732"/>
    </location>
</feature>
<keyword evidence="3" id="KW-0963">Cytoplasm</keyword>
<gene>
    <name evidence="9" type="ORF">BINO364_LOCUS3445</name>
</gene>
<keyword evidence="10" id="KW-1185">Reference proteome</keyword>
<reference evidence="9" key="1">
    <citation type="submission" date="2021-12" db="EMBL/GenBank/DDBJ databases">
        <authorList>
            <person name="Martin H S."/>
        </authorList>
    </citation>
    <scope>NUCLEOTIDE SEQUENCE</scope>
</reference>
<evidence type="ECO:0000256" key="4">
    <source>
        <dbReference type="ARBA" id="ARBA00022553"/>
    </source>
</evidence>
<feature type="domain" description="SH3" evidence="8">
    <location>
        <begin position="674"/>
        <end position="729"/>
    </location>
</feature>
<dbReference type="Gene3D" id="6.10.140.470">
    <property type="match status" value="1"/>
</dbReference>
<accession>A0A8J9Y821</accession>
<evidence type="ECO:0000259" key="8">
    <source>
        <dbReference type="SMART" id="SM00326"/>
    </source>
</evidence>
<dbReference type="Gene3D" id="2.30.30.40">
    <property type="entry name" value="SH3 Domains"/>
    <property type="match status" value="1"/>
</dbReference>
<dbReference type="InterPro" id="IPR001060">
    <property type="entry name" value="FCH_dom"/>
</dbReference>
<dbReference type="AlphaFoldDB" id="A0A8J9Y821"/>
<dbReference type="PANTHER" id="PTHR23065">
    <property type="entry name" value="PROLINE-SERINE-THREONINE PHOSPHATASE INTERACTING PROTEIN 1"/>
    <property type="match status" value="1"/>
</dbReference>